<keyword evidence="6 7" id="KW-0472">Membrane</keyword>
<dbReference type="InterPro" id="IPR050366">
    <property type="entry name" value="BP-dependent_transpt_permease"/>
</dbReference>
<accession>A0ABQ6JZG0</accession>
<evidence type="ECO:0000256" key="4">
    <source>
        <dbReference type="ARBA" id="ARBA00022692"/>
    </source>
</evidence>
<dbReference type="PANTHER" id="PTHR43386">
    <property type="entry name" value="OLIGOPEPTIDE TRANSPORT SYSTEM PERMEASE PROTEIN APPC"/>
    <property type="match status" value="1"/>
</dbReference>
<gene>
    <name evidence="9" type="ORF">GCM10025869_34250</name>
</gene>
<comment type="similarity">
    <text evidence="7">Belongs to the binding-protein-dependent transport system permease family.</text>
</comment>
<dbReference type="EMBL" id="BSVA01000001">
    <property type="protein sequence ID" value="GMA92896.1"/>
    <property type="molecule type" value="Genomic_DNA"/>
</dbReference>
<keyword evidence="10" id="KW-1185">Reference proteome</keyword>
<keyword evidence="2 7" id="KW-0813">Transport</keyword>
<dbReference type="PANTHER" id="PTHR43386:SF25">
    <property type="entry name" value="PEPTIDE ABC TRANSPORTER PERMEASE PROTEIN"/>
    <property type="match status" value="1"/>
</dbReference>
<proteinExistence type="inferred from homology"/>
<feature type="transmembrane region" description="Helical" evidence="7">
    <location>
        <begin position="206"/>
        <end position="232"/>
    </location>
</feature>
<evidence type="ECO:0000259" key="8">
    <source>
        <dbReference type="PROSITE" id="PS50928"/>
    </source>
</evidence>
<sequence length="287" mass="29404">MTALRPAPTPSASIAPRRRRPAAGLVAALALVALLLLAAAWPAVLATHSPTANDFAAALEAPSFAHWFGTDEAGRDLYSRVVWGTRESLLIGVGAATVSLTLAVLLGTAAALGGRLLSGAVGFVLEVAFAFPALLLALLFVAILGPSAWTQVLAVGIGTAPGYARIVRAQVLAARSSAFVEAAVALGHPRTRIVLRQILPNALRPLVAIFALSIGQSIVWASSLAFLGLGVAPPSSEWGALLDAGRAYITRAPWLVVIPGLVIVALALAATSLGGRLRMALETGEKA</sequence>
<name>A0ABQ6JZG0_9MICO</name>
<evidence type="ECO:0000256" key="7">
    <source>
        <dbReference type="RuleBase" id="RU363032"/>
    </source>
</evidence>
<dbReference type="Proteomes" id="UP001157069">
    <property type="component" value="Unassembled WGS sequence"/>
</dbReference>
<evidence type="ECO:0000256" key="3">
    <source>
        <dbReference type="ARBA" id="ARBA00022475"/>
    </source>
</evidence>
<keyword evidence="5 7" id="KW-1133">Transmembrane helix</keyword>
<dbReference type="PROSITE" id="PS50928">
    <property type="entry name" value="ABC_TM1"/>
    <property type="match status" value="1"/>
</dbReference>
<evidence type="ECO:0000256" key="6">
    <source>
        <dbReference type="ARBA" id="ARBA00023136"/>
    </source>
</evidence>
<evidence type="ECO:0000313" key="9">
    <source>
        <dbReference type="EMBL" id="GMA92896.1"/>
    </source>
</evidence>
<dbReference type="SUPFAM" id="SSF161098">
    <property type="entry name" value="MetI-like"/>
    <property type="match status" value="1"/>
</dbReference>
<keyword evidence="3" id="KW-1003">Cell membrane</keyword>
<evidence type="ECO:0000256" key="1">
    <source>
        <dbReference type="ARBA" id="ARBA00004651"/>
    </source>
</evidence>
<evidence type="ECO:0000256" key="5">
    <source>
        <dbReference type="ARBA" id="ARBA00022989"/>
    </source>
</evidence>
<feature type="domain" description="ABC transmembrane type-1" evidence="8">
    <location>
        <begin position="85"/>
        <end position="274"/>
    </location>
</feature>
<feature type="transmembrane region" description="Helical" evidence="7">
    <location>
        <begin position="89"/>
        <end position="113"/>
    </location>
</feature>
<keyword evidence="4 7" id="KW-0812">Transmembrane</keyword>
<comment type="subcellular location">
    <subcellularLocation>
        <location evidence="1 7">Cell membrane</location>
        <topology evidence="1 7">Multi-pass membrane protein</topology>
    </subcellularLocation>
</comment>
<feature type="transmembrane region" description="Helical" evidence="7">
    <location>
        <begin position="252"/>
        <end position="273"/>
    </location>
</feature>
<dbReference type="InterPro" id="IPR035906">
    <property type="entry name" value="MetI-like_sf"/>
</dbReference>
<evidence type="ECO:0000313" key="10">
    <source>
        <dbReference type="Proteomes" id="UP001157069"/>
    </source>
</evidence>
<dbReference type="RefSeq" id="WP_284301656.1">
    <property type="nucleotide sequence ID" value="NZ_BSVA01000001.1"/>
</dbReference>
<dbReference type="Pfam" id="PF00528">
    <property type="entry name" value="BPD_transp_1"/>
    <property type="match status" value="1"/>
</dbReference>
<protein>
    <submittedName>
        <fullName evidence="9">ABC transporter permease</fullName>
    </submittedName>
</protein>
<feature type="transmembrane region" description="Helical" evidence="7">
    <location>
        <begin position="120"/>
        <end position="143"/>
    </location>
</feature>
<comment type="caution">
    <text evidence="9">The sequence shown here is derived from an EMBL/GenBank/DDBJ whole genome shotgun (WGS) entry which is preliminary data.</text>
</comment>
<reference evidence="10" key="1">
    <citation type="journal article" date="2019" name="Int. J. Syst. Evol. Microbiol.">
        <title>The Global Catalogue of Microorganisms (GCM) 10K type strain sequencing project: providing services to taxonomists for standard genome sequencing and annotation.</title>
        <authorList>
            <consortium name="The Broad Institute Genomics Platform"/>
            <consortium name="The Broad Institute Genome Sequencing Center for Infectious Disease"/>
            <person name="Wu L."/>
            <person name="Ma J."/>
        </authorList>
    </citation>
    <scope>NUCLEOTIDE SEQUENCE [LARGE SCALE GENOMIC DNA]</scope>
    <source>
        <strain evidence="10">NBRC 108755</strain>
    </source>
</reference>
<evidence type="ECO:0000256" key="2">
    <source>
        <dbReference type="ARBA" id="ARBA00022448"/>
    </source>
</evidence>
<organism evidence="9 10">
    <name type="scientific">Homoserinibacter gongjuensis</name>
    <dbReference type="NCBI Taxonomy" id="1162968"/>
    <lineage>
        <taxon>Bacteria</taxon>
        <taxon>Bacillati</taxon>
        <taxon>Actinomycetota</taxon>
        <taxon>Actinomycetes</taxon>
        <taxon>Micrococcales</taxon>
        <taxon>Microbacteriaceae</taxon>
        <taxon>Homoserinibacter</taxon>
    </lineage>
</organism>
<feature type="transmembrane region" description="Helical" evidence="7">
    <location>
        <begin position="149"/>
        <end position="167"/>
    </location>
</feature>
<dbReference type="CDD" id="cd06261">
    <property type="entry name" value="TM_PBP2"/>
    <property type="match status" value="1"/>
</dbReference>
<dbReference type="InterPro" id="IPR000515">
    <property type="entry name" value="MetI-like"/>
</dbReference>
<dbReference type="Gene3D" id="1.10.3720.10">
    <property type="entry name" value="MetI-like"/>
    <property type="match status" value="1"/>
</dbReference>